<sequence>MGKKTKKPGKGKEKTEKKTAKAEVKRARREEKKLSPEDDIDAILLNIQKEEAKKKEVHVEDNVPAPSPRSNCSLTVNPLKETELILYGGEFYNGNKTFVYGDLYRYDVEKLEWKLISSPNSPPPRSAHQAVAWKNYVYIFGGEFTSPNQERFHHYKDFWMLDLKTNQWEQLNLKGCPGPRSGHRMVLYKHKIILFGGFYDTLREVRYYNDLFVFDLDQFKWQEIKPKPGAMWPTGRSGFQLFVYQDDIFLYGGYSKEVSSDKSASEKGIVHSDMWSLDPKTWEWNKVKKSGMPPGPRAGFSMCVHKRRALLFGGVVDIEVEGDTMMSLFLNELYGFQLDTNRWYPLELRKDKSTKDKLRKTEQNCTNDVDKKVESLCTARDETDDMECEESSIVDISQNIASKMAIADSETLTKPEGKSKESGAKLDIQNGLSEVVKPCGRINSCMAVGRDTLYIYGGMMEIKDQEITLDDLYSLNLSKLDEWKCIIPASESEWVEVSEDEDDDEENEDDDDDDESNSDGTSEENEEDDDDENASDQVGDAVALIKGGIKNLRRKERRSRIEQIRASLGLSDSQRTPLAGESLRDFYKRTNLYWQMAAHEHTQHTGKELRKDGFDLAEGRYRELKPILDELAVLEAEQKAEEAEGPETSAKKRGKKKTRN</sequence>
<evidence type="ECO:0000313" key="2">
    <source>
        <dbReference type="Proteomes" id="UP001177021"/>
    </source>
</evidence>
<dbReference type="Proteomes" id="UP001177021">
    <property type="component" value="Unassembled WGS sequence"/>
</dbReference>
<gene>
    <name evidence="1" type="ORF">MILVUS5_LOCUS2282</name>
</gene>
<accession>A0ACB0IEC3</accession>
<reference evidence="1" key="1">
    <citation type="submission" date="2023-10" db="EMBL/GenBank/DDBJ databases">
        <authorList>
            <person name="Rodriguez Cubillos JULIANA M."/>
            <person name="De Vega J."/>
        </authorList>
    </citation>
    <scope>NUCLEOTIDE SEQUENCE</scope>
</reference>
<keyword evidence="2" id="KW-1185">Reference proteome</keyword>
<protein>
    <submittedName>
        <fullName evidence="1">Uncharacterized protein</fullName>
    </submittedName>
</protein>
<organism evidence="1 2">
    <name type="scientific">Trifolium pratense</name>
    <name type="common">Red clover</name>
    <dbReference type="NCBI Taxonomy" id="57577"/>
    <lineage>
        <taxon>Eukaryota</taxon>
        <taxon>Viridiplantae</taxon>
        <taxon>Streptophyta</taxon>
        <taxon>Embryophyta</taxon>
        <taxon>Tracheophyta</taxon>
        <taxon>Spermatophyta</taxon>
        <taxon>Magnoliopsida</taxon>
        <taxon>eudicotyledons</taxon>
        <taxon>Gunneridae</taxon>
        <taxon>Pentapetalae</taxon>
        <taxon>rosids</taxon>
        <taxon>fabids</taxon>
        <taxon>Fabales</taxon>
        <taxon>Fabaceae</taxon>
        <taxon>Papilionoideae</taxon>
        <taxon>50 kb inversion clade</taxon>
        <taxon>NPAAA clade</taxon>
        <taxon>Hologalegina</taxon>
        <taxon>IRL clade</taxon>
        <taxon>Trifolieae</taxon>
        <taxon>Trifolium</taxon>
    </lineage>
</organism>
<comment type="caution">
    <text evidence="1">The sequence shown here is derived from an EMBL/GenBank/DDBJ whole genome shotgun (WGS) entry which is preliminary data.</text>
</comment>
<evidence type="ECO:0000313" key="1">
    <source>
        <dbReference type="EMBL" id="CAJ2630514.1"/>
    </source>
</evidence>
<name>A0ACB0IEC3_TRIPR</name>
<proteinExistence type="predicted"/>
<dbReference type="EMBL" id="CASHSV030000001">
    <property type="protein sequence ID" value="CAJ2630514.1"/>
    <property type="molecule type" value="Genomic_DNA"/>
</dbReference>